<keyword evidence="2" id="KW-1185">Reference proteome</keyword>
<gene>
    <name evidence="1" type="ORF">GT003_26485</name>
</gene>
<evidence type="ECO:0000313" key="1">
    <source>
        <dbReference type="EMBL" id="NBC72560.1"/>
    </source>
</evidence>
<dbReference type="Proteomes" id="UP000558113">
    <property type="component" value="Unassembled WGS sequence"/>
</dbReference>
<dbReference type="RefSeq" id="WP_161703676.1">
    <property type="nucleotide sequence ID" value="NZ_JAAAMU010000020.1"/>
</dbReference>
<dbReference type="OrthoDB" id="7946528at2"/>
<dbReference type="AlphaFoldDB" id="A0A7X4YTZ5"/>
<evidence type="ECO:0000313" key="2">
    <source>
        <dbReference type="Proteomes" id="UP000558113"/>
    </source>
</evidence>
<reference evidence="1 2" key="1">
    <citation type="submission" date="2020-01" db="EMBL/GenBank/DDBJ databases">
        <title>Paenibacillus soybeanensis sp. nov. isolated from the nodules of soybean (Glycine max(L.) Merr).</title>
        <authorList>
            <person name="Wang H."/>
        </authorList>
    </citation>
    <scope>NUCLEOTIDE SEQUENCE [LARGE SCALE GENOMIC DNA]</scope>
    <source>
        <strain evidence="1 2">DSM 23054</strain>
    </source>
</reference>
<protein>
    <submittedName>
        <fullName evidence="1">Uncharacterized protein</fullName>
    </submittedName>
</protein>
<dbReference type="EMBL" id="JAAAMU010000020">
    <property type="protein sequence ID" value="NBC72560.1"/>
    <property type="molecule type" value="Genomic_DNA"/>
</dbReference>
<name>A0A7X4YTZ5_9BACL</name>
<accession>A0A7X4YTZ5</accession>
<proteinExistence type="predicted"/>
<sequence>MSDRTLSEAIRHEADRILNEHGLMAAMAAYGQPVVQGSYALDLMTWRDLDMYLVTEDRSTSWFFELGKAISECLQPSKMSYRNESNGESAHLPKGLYWGTYAKLFGQAWKIDVWAIDSEQYKRKEEAFALLQARLHDGNRPVILALKNELYRHADYRKRFFSVDIYEAVFEGVQSKEQFSVWLERHRGLTYSF</sequence>
<organism evidence="1 2">
    <name type="scientific">Paenibacillus sacheonensis</name>
    <dbReference type="NCBI Taxonomy" id="742054"/>
    <lineage>
        <taxon>Bacteria</taxon>
        <taxon>Bacillati</taxon>
        <taxon>Bacillota</taxon>
        <taxon>Bacilli</taxon>
        <taxon>Bacillales</taxon>
        <taxon>Paenibacillaceae</taxon>
        <taxon>Paenibacillus</taxon>
    </lineage>
</organism>
<comment type="caution">
    <text evidence="1">The sequence shown here is derived from an EMBL/GenBank/DDBJ whole genome shotgun (WGS) entry which is preliminary data.</text>
</comment>